<dbReference type="AlphaFoldDB" id="A0AAD5TCX1"/>
<feature type="region of interest" description="Disordered" evidence="1">
    <location>
        <begin position="461"/>
        <end position="487"/>
    </location>
</feature>
<feature type="compositionally biased region" description="Basic and acidic residues" evidence="1">
    <location>
        <begin position="325"/>
        <end position="346"/>
    </location>
</feature>
<feature type="region of interest" description="Disordered" evidence="1">
    <location>
        <begin position="283"/>
        <end position="357"/>
    </location>
</feature>
<accession>A0AAD5TCX1</accession>
<name>A0AAD5TCX1_9FUNG</name>
<evidence type="ECO:0000256" key="1">
    <source>
        <dbReference type="SAM" id="MobiDB-lite"/>
    </source>
</evidence>
<dbReference type="InterPro" id="IPR000467">
    <property type="entry name" value="G_patch_dom"/>
</dbReference>
<feature type="compositionally biased region" description="Low complexity" evidence="1">
    <location>
        <begin position="194"/>
        <end position="222"/>
    </location>
</feature>
<dbReference type="EMBL" id="JADGJQ010000117">
    <property type="protein sequence ID" value="KAJ3168716.1"/>
    <property type="molecule type" value="Genomic_DNA"/>
</dbReference>
<evidence type="ECO:0000259" key="2">
    <source>
        <dbReference type="PROSITE" id="PS50174"/>
    </source>
</evidence>
<dbReference type="SMART" id="SM00443">
    <property type="entry name" value="G_patch"/>
    <property type="match status" value="1"/>
</dbReference>
<dbReference type="Pfam" id="PF01585">
    <property type="entry name" value="G-patch"/>
    <property type="match status" value="1"/>
</dbReference>
<feature type="domain" description="G-patch" evidence="2">
    <location>
        <begin position="504"/>
        <end position="548"/>
    </location>
</feature>
<dbReference type="InterPro" id="IPR051189">
    <property type="entry name" value="Splicing_assoc_domain"/>
</dbReference>
<protein>
    <recommendedName>
        <fullName evidence="2">G-patch domain-containing protein</fullName>
    </recommendedName>
</protein>
<dbReference type="PANTHER" id="PTHR14195">
    <property type="entry name" value="G PATCH DOMAIN CONTAINING PROTEIN 2"/>
    <property type="match status" value="1"/>
</dbReference>
<sequence length="548" mass="58425">MAAATNHDDSDQLFFVDTRGDSSLASLEPSATASLSSTPIVSLSISSATIAASRQSHSPRAPPLHHAALALSPAAVPVIPQDEFISISARKNKQKSPQRGRGRGRGGRRDRGHRPPRPRKGDDKTEEEIDQEEMALALDYIQNASVGDLSVLGSSLSALDFWDGAGSDPDEGCDAEVGAFESLMMGLDDEHYGSDSSGRPGSDSDSDDGSSSSIASAALAESSGDDDDMERAEQRYLQADFMGGRSAWDEGSKRASRATSADRRIQQTLSADFSTLVLRRSRAPTAHRAGDEHDPWPADLSSEDDDEAGTKLPLPLSRTQRRKADKRERAQQRSQRDAQRLSRDASARALDGVLSRSKGPKIDPQLTSFLIAVNRQMRTFVQNLNSERTDSITLVAMPSGVRKLVKAMAVRYHLLLRTNGKGRHKVTVLIRTQRSEVPQNWNKIVEAVVADNGGKVSGNMRSAASFDLGPGGRKTPRKKPGAPDQAAKPALGSIVGHGSAPVGQGNVGFSMLKKMGWTEGQSLGAAGSGAGVLPVEVLIRGKRTGLGA</sequence>
<dbReference type="Proteomes" id="UP001212152">
    <property type="component" value="Unassembled WGS sequence"/>
</dbReference>
<organism evidence="3 4">
    <name type="scientific">Geranomyces variabilis</name>
    <dbReference type="NCBI Taxonomy" id="109894"/>
    <lineage>
        <taxon>Eukaryota</taxon>
        <taxon>Fungi</taxon>
        <taxon>Fungi incertae sedis</taxon>
        <taxon>Chytridiomycota</taxon>
        <taxon>Chytridiomycota incertae sedis</taxon>
        <taxon>Chytridiomycetes</taxon>
        <taxon>Spizellomycetales</taxon>
        <taxon>Powellomycetaceae</taxon>
        <taxon>Geranomyces</taxon>
    </lineage>
</organism>
<feature type="region of interest" description="Disordered" evidence="1">
    <location>
        <begin position="188"/>
        <end position="230"/>
    </location>
</feature>
<proteinExistence type="predicted"/>
<gene>
    <name evidence="3" type="ORF">HDU87_000961</name>
</gene>
<feature type="compositionally biased region" description="Basic residues" evidence="1">
    <location>
        <begin position="90"/>
        <end position="118"/>
    </location>
</feature>
<comment type="caution">
    <text evidence="3">The sequence shown here is derived from an EMBL/GenBank/DDBJ whole genome shotgun (WGS) entry which is preliminary data.</text>
</comment>
<keyword evidence="4" id="KW-1185">Reference proteome</keyword>
<dbReference type="PROSITE" id="PS50174">
    <property type="entry name" value="G_PATCH"/>
    <property type="match status" value="1"/>
</dbReference>
<feature type="region of interest" description="Disordered" evidence="1">
    <location>
        <begin position="85"/>
        <end position="128"/>
    </location>
</feature>
<reference evidence="3" key="1">
    <citation type="submission" date="2020-05" db="EMBL/GenBank/DDBJ databases">
        <title>Phylogenomic resolution of chytrid fungi.</title>
        <authorList>
            <person name="Stajich J.E."/>
            <person name="Amses K."/>
            <person name="Simmons R."/>
            <person name="Seto K."/>
            <person name="Myers J."/>
            <person name="Bonds A."/>
            <person name="Quandt C.A."/>
            <person name="Barry K."/>
            <person name="Liu P."/>
            <person name="Grigoriev I."/>
            <person name="Longcore J.E."/>
            <person name="James T.Y."/>
        </authorList>
    </citation>
    <scope>NUCLEOTIDE SEQUENCE</scope>
    <source>
        <strain evidence="3">JEL0379</strain>
    </source>
</reference>
<dbReference type="GO" id="GO:0003676">
    <property type="term" value="F:nucleic acid binding"/>
    <property type="evidence" value="ECO:0007669"/>
    <property type="project" value="InterPro"/>
</dbReference>
<evidence type="ECO:0000313" key="3">
    <source>
        <dbReference type="EMBL" id="KAJ3168716.1"/>
    </source>
</evidence>
<evidence type="ECO:0000313" key="4">
    <source>
        <dbReference type="Proteomes" id="UP001212152"/>
    </source>
</evidence>